<dbReference type="EMBL" id="JAVDQH010000003">
    <property type="protein sequence ID" value="MDR6243133.1"/>
    <property type="molecule type" value="Genomic_DNA"/>
</dbReference>
<comment type="caution">
    <text evidence="1">The sequence shown here is derived from an EMBL/GenBank/DDBJ whole genome shotgun (WGS) entry which is preliminary data.</text>
</comment>
<keyword evidence="2" id="KW-1185">Reference proteome</keyword>
<evidence type="ECO:0000313" key="2">
    <source>
        <dbReference type="Proteomes" id="UP001185028"/>
    </source>
</evidence>
<gene>
    <name evidence="1" type="ORF">JOC58_001018</name>
</gene>
<dbReference type="Proteomes" id="UP001185028">
    <property type="component" value="Unassembled WGS sequence"/>
</dbReference>
<protein>
    <submittedName>
        <fullName evidence="1">Uncharacterized protein</fullName>
    </submittedName>
</protein>
<organism evidence="1 2">
    <name type="scientific">Paenibacillus hunanensis</name>
    <dbReference type="NCBI Taxonomy" id="539262"/>
    <lineage>
        <taxon>Bacteria</taxon>
        <taxon>Bacillati</taxon>
        <taxon>Bacillota</taxon>
        <taxon>Bacilli</taxon>
        <taxon>Bacillales</taxon>
        <taxon>Paenibacillaceae</taxon>
        <taxon>Paenibacillus</taxon>
    </lineage>
</organism>
<dbReference type="RefSeq" id="WP_188775386.1">
    <property type="nucleotide sequence ID" value="NZ_BMMB01000004.1"/>
</dbReference>
<accession>A0ABU1IV82</accession>
<sequence length="86" mass="9559">MALPVAALDIYCITIFETGSRTLSQFHPAWQEEIKTHAVQFKRYQVTVYDTTLTAGRITQAQYDAIVGMIPPAASPAAERQIESTE</sequence>
<evidence type="ECO:0000313" key="1">
    <source>
        <dbReference type="EMBL" id="MDR6243133.1"/>
    </source>
</evidence>
<reference evidence="1 2" key="1">
    <citation type="submission" date="2023-07" db="EMBL/GenBank/DDBJ databases">
        <title>Genomic Encyclopedia of Type Strains, Phase IV (KMG-IV): sequencing the most valuable type-strain genomes for metagenomic binning, comparative biology and taxonomic classification.</title>
        <authorList>
            <person name="Goeker M."/>
        </authorList>
    </citation>
    <scope>NUCLEOTIDE SEQUENCE [LARGE SCALE GENOMIC DNA]</scope>
    <source>
        <strain evidence="1 2">DSM 22170</strain>
    </source>
</reference>
<name>A0ABU1IV82_9BACL</name>
<proteinExistence type="predicted"/>